<feature type="domain" description="Methyltransferase" evidence="2">
    <location>
        <begin position="60"/>
        <end position="154"/>
    </location>
</feature>
<dbReference type="InterPro" id="IPR041698">
    <property type="entry name" value="Methyltransf_25"/>
</dbReference>
<sequence length="227" mass="24984">MSGNNQHSSTMFINAEGTGLVIANLRRYNAFTAVFFLGRHHRLLRELAAATGAQPGDEALDIGCGPGKLVRQLGAMVGPTGSATGIDPSRNAIEHNRATDPAPNHHYQQSTAQQLDLPDAEFDVITCTFVMHHIPEQHRATSIDEMYRVLRPGGRLLLADVHPSPRMRMIFARILRLTGRAAHADPFADVDIRHYTDTLRAVGFPEPRFLVSRYSTGMLVAVKPIES</sequence>
<evidence type="ECO:0000313" key="3">
    <source>
        <dbReference type="EMBL" id="NEW59559.1"/>
    </source>
</evidence>
<gene>
    <name evidence="3" type="ORF">GV794_28625</name>
</gene>
<dbReference type="InterPro" id="IPR029063">
    <property type="entry name" value="SAM-dependent_MTases_sf"/>
</dbReference>
<proteinExistence type="predicted"/>
<keyword evidence="3" id="KW-0808">Transferase</keyword>
<dbReference type="Pfam" id="PF13649">
    <property type="entry name" value="Methyltransf_25"/>
    <property type="match status" value="1"/>
</dbReference>
<dbReference type="PANTHER" id="PTHR42912">
    <property type="entry name" value="METHYLTRANSFERASE"/>
    <property type="match status" value="1"/>
</dbReference>
<dbReference type="Gene3D" id="3.40.50.150">
    <property type="entry name" value="Vaccinia Virus protein VP39"/>
    <property type="match status" value="1"/>
</dbReference>
<dbReference type="GO" id="GO:0032259">
    <property type="term" value="P:methylation"/>
    <property type="evidence" value="ECO:0007669"/>
    <property type="project" value="UniProtKB-KW"/>
</dbReference>
<accession>A0ABX0CTC4</accession>
<dbReference type="EMBL" id="JAAGUX010000116">
    <property type="protein sequence ID" value="NEW59559.1"/>
    <property type="molecule type" value="Genomic_DNA"/>
</dbReference>
<dbReference type="InterPro" id="IPR050508">
    <property type="entry name" value="Methyltransf_Superfamily"/>
</dbReference>
<comment type="caution">
    <text evidence="3">The sequence shown here is derived from an EMBL/GenBank/DDBJ whole genome shotgun (WGS) entry which is preliminary data.</text>
</comment>
<dbReference type="GO" id="GO:0008168">
    <property type="term" value="F:methyltransferase activity"/>
    <property type="evidence" value="ECO:0007669"/>
    <property type="project" value="UniProtKB-KW"/>
</dbReference>
<keyword evidence="4" id="KW-1185">Reference proteome</keyword>
<organism evidence="3 4">
    <name type="scientific">Nocardia cyriacigeorgica</name>
    <dbReference type="NCBI Taxonomy" id="135487"/>
    <lineage>
        <taxon>Bacteria</taxon>
        <taxon>Bacillati</taxon>
        <taxon>Actinomycetota</taxon>
        <taxon>Actinomycetes</taxon>
        <taxon>Mycobacteriales</taxon>
        <taxon>Nocardiaceae</taxon>
        <taxon>Nocardia</taxon>
    </lineage>
</organism>
<evidence type="ECO:0000256" key="1">
    <source>
        <dbReference type="SAM" id="MobiDB-lite"/>
    </source>
</evidence>
<feature type="region of interest" description="Disordered" evidence="1">
    <location>
        <begin position="81"/>
        <end position="112"/>
    </location>
</feature>
<evidence type="ECO:0000313" key="4">
    <source>
        <dbReference type="Proteomes" id="UP000470876"/>
    </source>
</evidence>
<name>A0ABX0CTC4_9NOCA</name>
<dbReference type="Proteomes" id="UP000470876">
    <property type="component" value="Unassembled WGS sequence"/>
</dbReference>
<keyword evidence="3" id="KW-0489">Methyltransferase</keyword>
<protein>
    <submittedName>
        <fullName evidence="3">Methyltransferase domain-containing protein</fullName>
    </submittedName>
</protein>
<dbReference type="CDD" id="cd02440">
    <property type="entry name" value="AdoMet_MTases"/>
    <property type="match status" value="1"/>
</dbReference>
<reference evidence="3 4" key="1">
    <citation type="submission" date="2020-01" db="EMBL/GenBank/DDBJ databases">
        <title>Genetics and antimicrobial susceptibilities of Nocardia species isolated from the soil; a comparison with species isolated from humans.</title>
        <authorList>
            <person name="Carrasco G."/>
            <person name="Monzon S."/>
            <person name="Sansegundo M."/>
            <person name="Garcia E."/>
            <person name="Garrido N."/>
            <person name="Medina M.J."/>
            <person name="Villalon P."/>
            <person name="Ramirez-Arocha A.C."/>
            <person name="Jimenez P."/>
            <person name="Cuesta I."/>
            <person name="Valdezate S."/>
        </authorList>
    </citation>
    <scope>NUCLEOTIDE SEQUENCE [LARGE SCALE GENOMIC DNA]</scope>
    <source>
        <strain evidence="3 4">CNM20110649</strain>
    </source>
</reference>
<evidence type="ECO:0000259" key="2">
    <source>
        <dbReference type="Pfam" id="PF13649"/>
    </source>
</evidence>
<dbReference type="SUPFAM" id="SSF53335">
    <property type="entry name" value="S-adenosyl-L-methionine-dependent methyltransferases"/>
    <property type="match status" value="1"/>
</dbReference>